<dbReference type="Proteomes" id="UP000790377">
    <property type="component" value="Unassembled WGS sequence"/>
</dbReference>
<organism evidence="1 2">
    <name type="scientific">Hygrophoropsis aurantiaca</name>
    <dbReference type="NCBI Taxonomy" id="72124"/>
    <lineage>
        <taxon>Eukaryota</taxon>
        <taxon>Fungi</taxon>
        <taxon>Dikarya</taxon>
        <taxon>Basidiomycota</taxon>
        <taxon>Agaricomycotina</taxon>
        <taxon>Agaricomycetes</taxon>
        <taxon>Agaricomycetidae</taxon>
        <taxon>Boletales</taxon>
        <taxon>Coniophorineae</taxon>
        <taxon>Hygrophoropsidaceae</taxon>
        <taxon>Hygrophoropsis</taxon>
    </lineage>
</organism>
<protein>
    <submittedName>
        <fullName evidence="1">Uncharacterized protein</fullName>
    </submittedName>
</protein>
<evidence type="ECO:0000313" key="2">
    <source>
        <dbReference type="Proteomes" id="UP000790377"/>
    </source>
</evidence>
<name>A0ACB7ZUJ8_9AGAM</name>
<dbReference type="EMBL" id="MU268443">
    <property type="protein sequence ID" value="KAH7904527.1"/>
    <property type="molecule type" value="Genomic_DNA"/>
</dbReference>
<keyword evidence="2" id="KW-1185">Reference proteome</keyword>
<sequence length="541" mass="61527">MGICGYAVYRYKSYYFFTCHRSDDPNLRVWDLGKAMLGEARNHKHLKRLRAILNTKILHVEGMSDVERKAYIQGQDNEAALCIHAANPYQSFTDGCMYEIDLDRNVFHINEVPFFSLANLPPRRLALERLITEDSYNIIACKNSRYKFGSVRPPAFEEALLHPYHRQLDKGKNDVSYIDMLGLPEQLTEGEWVRLHLLQIVVGYSINRGMAFNSIQEFRLAAGNDDISDKAWHEAFTIANIAFAPPIFFSWQERHGHSRPPKRQDVCWVRRDVFIHITPHLSNKNHMQAAIARVIEAVRKKDRLAKGIVFGVLFSFLHCVIVRIDLKAEGLFTHTPPMNFLPSYFAKGPSTPGITALVRFGCRYDPDLFSKALAFHTAQKPNTMTHQAQGLGDIGKVSSAFAGNGSILSSENTWKRRVPLAKKVPAEVWLQIAARLPSVDSLLNFGLVSRVHQQVAEVFLECTHIDNWRILAVAPSQSSELRFAQFRAVCGNSYAKLYVGRRRRYQDRHLPNGSRYLRVFSTSPLAQVFPSVPLVLSTGWS</sequence>
<reference evidence="1" key="1">
    <citation type="journal article" date="2021" name="New Phytol.">
        <title>Evolutionary innovations through gain and loss of genes in the ectomycorrhizal Boletales.</title>
        <authorList>
            <person name="Wu G."/>
            <person name="Miyauchi S."/>
            <person name="Morin E."/>
            <person name="Kuo A."/>
            <person name="Drula E."/>
            <person name="Varga T."/>
            <person name="Kohler A."/>
            <person name="Feng B."/>
            <person name="Cao Y."/>
            <person name="Lipzen A."/>
            <person name="Daum C."/>
            <person name="Hundley H."/>
            <person name="Pangilinan J."/>
            <person name="Johnson J."/>
            <person name="Barry K."/>
            <person name="LaButti K."/>
            <person name="Ng V."/>
            <person name="Ahrendt S."/>
            <person name="Min B."/>
            <person name="Choi I.G."/>
            <person name="Park H."/>
            <person name="Plett J.M."/>
            <person name="Magnuson J."/>
            <person name="Spatafora J.W."/>
            <person name="Nagy L.G."/>
            <person name="Henrissat B."/>
            <person name="Grigoriev I.V."/>
            <person name="Yang Z.L."/>
            <person name="Xu J."/>
            <person name="Martin F.M."/>
        </authorList>
    </citation>
    <scope>NUCLEOTIDE SEQUENCE</scope>
    <source>
        <strain evidence="1">ATCC 28755</strain>
    </source>
</reference>
<proteinExistence type="predicted"/>
<comment type="caution">
    <text evidence="1">The sequence shown here is derived from an EMBL/GenBank/DDBJ whole genome shotgun (WGS) entry which is preliminary data.</text>
</comment>
<evidence type="ECO:0000313" key="1">
    <source>
        <dbReference type="EMBL" id="KAH7904527.1"/>
    </source>
</evidence>
<gene>
    <name evidence="1" type="ORF">BJ138DRAFT_1166384</name>
</gene>
<accession>A0ACB7ZUJ8</accession>